<accession>A0A7W7WT12</accession>
<protein>
    <submittedName>
        <fullName evidence="1">Uncharacterized protein</fullName>
    </submittedName>
</protein>
<gene>
    <name evidence="1" type="ORF">FHR38_005701</name>
</gene>
<dbReference type="Proteomes" id="UP000578819">
    <property type="component" value="Unassembled WGS sequence"/>
</dbReference>
<sequence length="195" mass="20716">MHPVSLQQQQLFTNPSIAAGFRPSRADAGTAGVLERAQLADTAYRAGDDLLAGAAADVAGRVGGDANHYWTAFGPTNVRLHEAATLVVLGEPDRALKASVEIPTDELLTLPAERRANHLLTLRWPTCSPCAGPPARLALAHVQVGELAEAGERLVEGDRLSPGGGTGRYPVRRWGMCCAVCGVTRRTRSRCWLSA</sequence>
<reference evidence="1 2" key="1">
    <citation type="submission" date="2020-08" db="EMBL/GenBank/DDBJ databases">
        <title>Sequencing the genomes of 1000 actinobacteria strains.</title>
        <authorList>
            <person name="Klenk H.-P."/>
        </authorList>
    </citation>
    <scope>NUCLEOTIDE SEQUENCE [LARGE SCALE GENOMIC DNA]</scope>
    <source>
        <strain evidence="1 2">DSM 45886</strain>
    </source>
</reference>
<dbReference type="EMBL" id="JACHJW010000001">
    <property type="protein sequence ID" value="MBB4961968.1"/>
    <property type="molecule type" value="Genomic_DNA"/>
</dbReference>
<name>A0A7W7WT12_9ACTN</name>
<proteinExistence type="predicted"/>
<keyword evidence="2" id="KW-1185">Reference proteome</keyword>
<evidence type="ECO:0000313" key="1">
    <source>
        <dbReference type="EMBL" id="MBB4961968.1"/>
    </source>
</evidence>
<dbReference type="AlphaFoldDB" id="A0A7W7WT12"/>
<dbReference type="RefSeq" id="WP_184537859.1">
    <property type="nucleotide sequence ID" value="NZ_JACHJW010000001.1"/>
</dbReference>
<comment type="caution">
    <text evidence="1">The sequence shown here is derived from an EMBL/GenBank/DDBJ whole genome shotgun (WGS) entry which is preliminary data.</text>
</comment>
<evidence type="ECO:0000313" key="2">
    <source>
        <dbReference type="Proteomes" id="UP000578819"/>
    </source>
</evidence>
<organism evidence="1 2">
    <name type="scientific">Micromonospora polyrhachis</name>
    <dbReference type="NCBI Taxonomy" id="1282883"/>
    <lineage>
        <taxon>Bacteria</taxon>
        <taxon>Bacillati</taxon>
        <taxon>Actinomycetota</taxon>
        <taxon>Actinomycetes</taxon>
        <taxon>Micromonosporales</taxon>
        <taxon>Micromonosporaceae</taxon>
        <taxon>Micromonospora</taxon>
    </lineage>
</organism>